<comment type="caution">
    <text evidence="5">The sequence shown here is derived from an EMBL/GenBank/DDBJ whole genome shotgun (WGS) entry which is preliminary data.</text>
</comment>
<dbReference type="InterPro" id="IPR008913">
    <property type="entry name" value="Znf_CHY"/>
</dbReference>
<dbReference type="EMBL" id="JAFBFC010000004">
    <property type="protein sequence ID" value="MBM7703885.1"/>
    <property type="molecule type" value="Genomic_DNA"/>
</dbReference>
<dbReference type="InterPro" id="IPR037274">
    <property type="entry name" value="Znf_CHY_sf"/>
</dbReference>
<dbReference type="PANTHER" id="PTHR28082">
    <property type="entry name" value="ZINC FINGER PROTEIN"/>
    <property type="match status" value="1"/>
</dbReference>
<proteinExistence type="predicted"/>
<feature type="domain" description="CHY-type" evidence="4">
    <location>
        <begin position="10"/>
        <end position="91"/>
    </location>
</feature>
<evidence type="ECO:0000313" key="5">
    <source>
        <dbReference type="EMBL" id="MBM7703885.1"/>
    </source>
</evidence>
<dbReference type="Pfam" id="PF05495">
    <property type="entry name" value="zf-CHY"/>
    <property type="match status" value="1"/>
</dbReference>
<evidence type="ECO:0000256" key="1">
    <source>
        <dbReference type="ARBA" id="ARBA00022723"/>
    </source>
</evidence>
<gene>
    <name evidence="5" type="ORF">JOC83_002734</name>
</gene>
<dbReference type="InterPro" id="IPR016694">
    <property type="entry name" value="UCP017292"/>
</dbReference>
<keyword evidence="6" id="KW-1185">Reference proteome</keyword>
<evidence type="ECO:0000259" key="4">
    <source>
        <dbReference type="PROSITE" id="PS51266"/>
    </source>
</evidence>
<sequence length="112" mass="13165">MKKIEVKGDLVDHETRCSHYHTERDIIAIKFYCCQTYYPCYQCHEHDATHEIKVWPKEAFHEKAILCGVCQNELTIYEYMNSNSTCPHCSSSFNPGCSRHYPLYFEASCTKK</sequence>
<organism evidence="5 6">
    <name type="scientific">Priestia iocasae</name>
    <dbReference type="NCBI Taxonomy" id="2291674"/>
    <lineage>
        <taxon>Bacteria</taxon>
        <taxon>Bacillati</taxon>
        <taxon>Bacillota</taxon>
        <taxon>Bacilli</taxon>
        <taxon>Bacillales</taxon>
        <taxon>Bacillaceae</taxon>
        <taxon>Priestia</taxon>
    </lineage>
</organism>
<evidence type="ECO:0000256" key="3">
    <source>
        <dbReference type="ARBA" id="ARBA00022833"/>
    </source>
</evidence>
<dbReference type="Proteomes" id="UP000809829">
    <property type="component" value="Unassembled WGS sequence"/>
</dbReference>
<dbReference type="PROSITE" id="PS51266">
    <property type="entry name" value="ZF_CHY"/>
    <property type="match status" value="1"/>
</dbReference>
<evidence type="ECO:0000256" key="2">
    <source>
        <dbReference type="ARBA" id="ARBA00022771"/>
    </source>
</evidence>
<keyword evidence="1" id="KW-0479">Metal-binding</keyword>
<dbReference type="SUPFAM" id="SSF161219">
    <property type="entry name" value="CHY zinc finger-like"/>
    <property type="match status" value="1"/>
</dbReference>
<dbReference type="PIRSF" id="PIRSF017292">
    <property type="entry name" value="UCP017292_Znf_CHY"/>
    <property type="match status" value="1"/>
</dbReference>
<keyword evidence="2" id="KW-0863">Zinc-finger</keyword>
<protein>
    <submittedName>
        <fullName evidence="5">CHY-type Zn-finger protein</fullName>
    </submittedName>
</protein>
<dbReference type="InterPro" id="IPR052604">
    <property type="entry name" value="Mito_Tim_assembly_helper"/>
</dbReference>
<evidence type="ECO:0000313" key="6">
    <source>
        <dbReference type="Proteomes" id="UP000809829"/>
    </source>
</evidence>
<dbReference type="RefSeq" id="WP_205187879.1">
    <property type="nucleotide sequence ID" value="NZ_JAFBFC010000004.1"/>
</dbReference>
<reference evidence="5 6" key="1">
    <citation type="submission" date="2021-01" db="EMBL/GenBank/DDBJ databases">
        <title>Genomic Encyclopedia of Type Strains, Phase IV (KMG-IV): sequencing the most valuable type-strain genomes for metagenomic binning, comparative biology and taxonomic classification.</title>
        <authorList>
            <person name="Goeker M."/>
        </authorList>
    </citation>
    <scope>NUCLEOTIDE SEQUENCE [LARGE SCALE GENOMIC DNA]</scope>
    <source>
        <strain evidence="5 6">DSM 104297</strain>
    </source>
</reference>
<accession>A0ABS2QWQ0</accession>
<name>A0ABS2QWQ0_9BACI</name>
<dbReference type="PANTHER" id="PTHR28082:SF1">
    <property type="entry name" value="HELPER OF TIM PROTEIN 13"/>
    <property type="match status" value="1"/>
</dbReference>
<keyword evidence="3" id="KW-0862">Zinc</keyword>